<evidence type="ECO:0000256" key="6">
    <source>
        <dbReference type="ARBA" id="ARBA00022989"/>
    </source>
</evidence>
<evidence type="ECO:0000256" key="3">
    <source>
        <dbReference type="ARBA" id="ARBA00022448"/>
    </source>
</evidence>
<dbReference type="Proteomes" id="UP000006666">
    <property type="component" value="Chromosome"/>
</dbReference>
<reference evidence="9 10" key="1">
    <citation type="journal article" date="2009" name="Stand. Genomic Sci.">
        <title>Complete genome sequence of Kytococcus sedentarius type strain (541).</title>
        <authorList>
            <person name="Sims D."/>
            <person name="Brettin T."/>
            <person name="Detter J.C."/>
            <person name="Han C."/>
            <person name="Lapidus A."/>
            <person name="Copeland A."/>
            <person name="Glavina Del Rio T."/>
            <person name="Nolan M."/>
            <person name="Chen F."/>
            <person name="Lucas S."/>
            <person name="Tice H."/>
            <person name="Cheng J.F."/>
            <person name="Bruce D."/>
            <person name="Goodwin L."/>
            <person name="Pitluck S."/>
            <person name="Ovchinnikova G."/>
            <person name="Pati A."/>
            <person name="Ivanova N."/>
            <person name="Mavrommatis K."/>
            <person name="Chen A."/>
            <person name="Palaniappan K."/>
            <person name="D'haeseleer P."/>
            <person name="Chain P."/>
            <person name="Bristow J."/>
            <person name="Eisen J.A."/>
            <person name="Markowitz V."/>
            <person name="Hugenholtz P."/>
            <person name="Schneider S."/>
            <person name="Goker M."/>
            <person name="Pukall R."/>
            <person name="Kyrpides N.C."/>
            <person name="Klenk H.P."/>
        </authorList>
    </citation>
    <scope>NUCLEOTIDE SEQUENCE [LARGE SCALE GENOMIC DNA]</scope>
    <source>
        <strain evidence="10">ATCC 14392 / DSM 20547 / JCM 11482 / CCUG 33030 / NBRC 15357 / NCTC 11040 / CCM 314 / 541</strain>
    </source>
</reference>
<evidence type="ECO:0000256" key="8">
    <source>
        <dbReference type="SAM" id="Phobius"/>
    </source>
</evidence>
<dbReference type="PANTHER" id="PTHR36838">
    <property type="entry name" value="AUXIN EFFLUX CARRIER FAMILY PROTEIN"/>
    <property type="match status" value="1"/>
</dbReference>
<sequence length="310" mass="31756">MIVLVLAVFEGFWTIGGVVAVGWFLASRELVPHASIEALSRVTFTVATPVLLFTVISAAPLGSVLGPHLVITLGAALTVAAVSVLLARRWGVGPGETVIGAFAAGYVNAGNLGIPIAVYVLGDAVYATPVLLGQLLVLQPIGLAVLDSADRQRAGQGRLRSVLASGLNPLTVASLLALAVAASGWQVPQGVRGPLDLIAGLAVPAMLLAYGMSLRWGPVPFVGGGRREVVVASVLKLIVMPLVAWGLAVAWGLEGHALLVAVVTAALPTAQNVFLLATIYRRGEVVARDAVFATTMLSLPVVLAVVALLG</sequence>
<name>C7NJ97_KYTSD</name>
<evidence type="ECO:0000313" key="10">
    <source>
        <dbReference type="Proteomes" id="UP000006666"/>
    </source>
</evidence>
<evidence type="ECO:0000256" key="1">
    <source>
        <dbReference type="ARBA" id="ARBA00004651"/>
    </source>
</evidence>
<feature type="transmembrane region" description="Helical" evidence="8">
    <location>
        <begin position="38"/>
        <end position="59"/>
    </location>
</feature>
<dbReference type="EMBL" id="CP001686">
    <property type="protein sequence ID" value="ACV06784.1"/>
    <property type="molecule type" value="Genomic_DNA"/>
</dbReference>
<keyword evidence="6 8" id="KW-1133">Transmembrane helix</keyword>
<feature type="transmembrane region" description="Helical" evidence="8">
    <location>
        <begin position="257"/>
        <end position="278"/>
    </location>
</feature>
<dbReference type="KEGG" id="kse:Ksed_17720"/>
<feature type="transmembrane region" description="Helical" evidence="8">
    <location>
        <begin position="167"/>
        <end position="185"/>
    </location>
</feature>
<organism evidence="9 10">
    <name type="scientific">Kytococcus sedentarius (strain ATCC 14392 / DSM 20547 / JCM 11482 / CCUG 33030 / NBRC 15357 / NCTC 11040 / CCM 314 / 541)</name>
    <name type="common">Micrococcus sedentarius</name>
    <dbReference type="NCBI Taxonomy" id="478801"/>
    <lineage>
        <taxon>Bacteria</taxon>
        <taxon>Bacillati</taxon>
        <taxon>Actinomycetota</taxon>
        <taxon>Actinomycetes</taxon>
        <taxon>Micrococcales</taxon>
        <taxon>Kytococcaceae</taxon>
        <taxon>Kytococcus</taxon>
    </lineage>
</organism>
<feature type="transmembrane region" description="Helical" evidence="8">
    <location>
        <begin position="290"/>
        <end position="309"/>
    </location>
</feature>
<keyword evidence="4" id="KW-1003">Cell membrane</keyword>
<gene>
    <name evidence="9" type="ordered locus">Ksed_17720</name>
</gene>
<evidence type="ECO:0000256" key="7">
    <source>
        <dbReference type="ARBA" id="ARBA00023136"/>
    </source>
</evidence>
<dbReference type="PANTHER" id="PTHR36838:SF1">
    <property type="entry name" value="SLR1864 PROTEIN"/>
    <property type="match status" value="1"/>
</dbReference>
<feature type="transmembrane region" description="Helical" evidence="8">
    <location>
        <begin position="98"/>
        <end position="120"/>
    </location>
</feature>
<dbReference type="STRING" id="478801.Ksed_17720"/>
<dbReference type="Pfam" id="PF03547">
    <property type="entry name" value="Mem_trans"/>
    <property type="match status" value="2"/>
</dbReference>
<proteinExistence type="inferred from homology"/>
<dbReference type="Gene3D" id="1.20.1530.20">
    <property type="match status" value="1"/>
</dbReference>
<keyword evidence="10" id="KW-1185">Reference proteome</keyword>
<feature type="transmembrane region" description="Helical" evidence="8">
    <location>
        <begin position="229"/>
        <end position="251"/>
    </location>
</feature>
<evidence type="ECO:0000256" key="5">
    <source>
        <dbReference type="ARBA" id="ARBA00022692"/>
    </source>
</evidence>
<dbReference type="InterPro" id="IPR004776">
    <property type="entry name" value="Mem_transp_PIN-like"/>
</dbReference>
<keyword evidence="3" id="KW-0813">Transport</keyword>
<keyword evidence="7 8" id="KW-0472">Membrane</keyword>
<dbReference type="GO" id="GO:0005886">
    <property type="term" value="C:plasma membrane"/>
    <property type="evidence" value="ECO:0007669"/>
    <property type="project" value="UniProtKB-SubCell"/>
</dbReference>
<evidence type="ECO:0000256" key="2">
    <source>
        <dbReference type="ARBA" id="ARBA00010145"/>
    </source>
</evidence>
<dbReference type="GO" id="GO:0055085">
    <property type="term" value="P:transmembrane transport"/>
    <property type="evidence" value="ECO:0007669"/>
    <property type="project" value="InterPro"/>
</dbReference>
<dbReference type="RefSeq" id="WP_015779725.1">
    <property type="nucleotide sequence ID" value="NC_013169.1"/>
</dbReference>
<dbReference type="eggNOG" id="COG0679">
    <property type="taxonomic scope" value="Bacteria"/>
</dbReference>
<protein>
    <submittedName>
        <fullName evidence="9">Predicted permease</fullName>
    </submittedName>
</protein>
<feature type="transmembrane region" description="Helical" evidence="8">
    <location>
        <begin position="197"/>
        <end position="217"/>
    </location>
</feature>
<comment type="subcellular location">
    <subcellularLocation>
        <location evidence="1">Cell membrane</location>
        <topology evidence="1">Multi-pass membrane protein</topology>
    </subcellularLocation>
</comment>
<feature type="transmembrane region" description="Helical" evidence="8">
    <location>
        <begin position="65"/>
        <end position="86"/>
    </location>
</feature>
<dbReference type="InterPro" id="IPR038770">
    <property type="entry name" value="Na+/solute_symporter_sf"/>
</dbReference>
<comment type="similarity">
    <text evidence="2">Belongs to the auxin efflux carrier (TC 2.A.69) family.</text>
</comment>
<keyword evidence="5 8" id="KW-0812">Transmembrane</keyword>
<evidence type="ECO:0000313" key="9">
    <source>
        <dbReference type="EMBL" id="ACV06784.1"/>
    </source>
</evidence>
<feature type="transmembrane region" description="Helical" evidence="8">
    <location>
        <begin position="126"/>
        <end position="146"/>
    </location>
</feature>
<accession>C7NJ97</accession>
<evidence type="ECO:0000256" key="4">
    <source>
        <dbReference type="ARBA" id="ARBA00022475"/>
    </source>
</evidence>
<feature type="transmembrane region" description="Helical" evidence="8">
    <location>
        <begin position="6"/>
        <end position="26"/>
    </location>
</feature>
<dbReference type="AlphaFoldDB" id="C7NJ97"/>
<dbReference type="HOGENOM" id="CLU_056175_2_2_11"/>